<dbReference type="AlphaFoldDB" id="A0A1V9XML1"/>
<dbReference type="STRING" id="418985.A0A1V9XML1"/>
<keyword evidence="6" id="KW-0675">Receptor</keyword>
<keyword evidence="4" id="KW-0472">Membrane</keyword>
<dbReference type="InParanoid" id="A0A1V9XML1"/>
<sequence length="186" mass="20678">MVPLLRPLLHLLADLSSKNLQPPRDCGTLKYVSEDCHLTSRLIFRFASGALFSEELKGSSAELAFKYAVMRINKDRSLLPNVTFQYDIQYVPKGNSFRAAKMACQLIAQGAATIFGPSDPVVGGHIQSLADSLDIPHIESRLDLETDVKDFSINLHPDPQVMGNSLKDLVSYLNWTKIAVLYQDDI</sequence>
<dbReference type="Gene3D" id="3.40.50.2300">
    <property type="match status" value="1"/>
</dbReference>
<organism evidence="6 7">
    <name type="scientific">Tropilaelaps mercedesae</name>
    <dbReference type="NCBI Taxonomy" id="418985"/>
    <lineage>
        <taxon>Eukaryota</taxon>
        <taxon>Metazoa</taxon>
        <taxon>Ecdysozoa</taxon>
        <taxon>Arthropoda</taxon>
        <taxon>Chelicerata</taxon>
        <taxon>Arachnida</taxon>
        <taxon>Acari</taxon>
        <taxon>Parasitiformes</taxon>
        <taxon>Mesostigmata</taxon>
        <taxon>Gamasina</taxon>
        <taxon>Dermanyssoidea</taxon>
        <taxon>Laelapidae</taxon>
        <taxon>Tropilaelaps</taxon>
    </lineage>
</organism>
<accession>A0A1V9XML1</accession>
<dbReference type="Pfam" id="PF01094">
    <property type="entry name" value="ANF_receptor"/>
    <property type="match status" value="1"/>
</dbReference>
<dbReference type="EMBL" id="MNPL01007525">
    <property type="protein sequence ID" value="OQR74716.1"/>
    <property type="molecule type" value="Genomic_DNA"/>
</dbReference>
<protein>
    <submittedName>
        <fullName evidence="6">Glutamate receptor</fullName>
    </submittedName>
</protein>
<gene>
    <name evidence="6" type="ORF">BIW11_08888</name>
</gene>
<feature type="domain" description="Receptor ligand binding region" evidence="5">
    <location>
        <begin position="62"/>
        <end position="185"/>
    </location>
</feature>
<evidence type="ECO:0000256" key="2">
    <source>
        <dbReference type="ARBA" id="ARBA00022692"/>
    </source>
</evidence>
<evidence type="ECO:0000256" key="3">
    <source>
        <dbReference type="ARBA" id="ARBA00022989"/>
    </source>
</evidence>
<evidence type="ECO:0000313" key="6">
    <source>
        <dbReference type="EMBL" id="OQR74716.1"/>
    </source>
</evidence>
<proteinExistence type="predicted"/>
<dbReference type="GO" id="GO:0016020">
    <property type="term" value="C:membrane"/>
    <property type="evidence" value="ECO:0007669"/>
    <property type="project" value="UniProtKB-SubCell"/>
</dbReference>
<evidence type="ECO:0000256" key="1">
    <source>
        <dbReference type="ARBA" id="ARBA00004370"/>
    </source>
</evidence>
<dbReference type="SUPFAM" id="SSF53822">
    <property type="entry name" value="Periplasmic binding protein-like I"/>
    <property type="match status" value="1"/>
</dbReference>
<name>A0A1V9XML1_9ACAR</name>
<keyword evidence="7" id="KW-1185">Reference proteome</keyword>
<dbReference type="InterPro" id="IPR028082">
    <property type="entry name" value="Peripla_BP_I"/>
</dbReference>
<reference evidence="6 7" key="1">
    <citation type="journal article" date="2017" name="Gigascience">
        <title>Draft genome of the honey bee ectoparasitic mite, Tropilaelaps mercedesae, is shaped by the parasitic life history.</title>
        <authorList>
            <person name="Dong X."/>
            <person name="Armstrong S.D."/>
            <person name="Xia D."/>
            <person name="Makepeace B.L."/>
            <person name="Darby A.C."/>
            <person name="Kadowaki T."/>
        </authorList>
    </citation>
    <scope>NUCLEOTIDE SEQUENCE [LARGE SCALE GENOMIC DNA]</scope>
    <source>
        <strain evidence="6">Wuxi-XJTLU</strain>
    </source>
</reference>
<evidence type="ECO:0000313" key="7">
    <source>
        <dbReference type="Proteomes" id="UP000192247"/>
    </source>
</evidence>
<comment type="caution">
    <text evidence="6">The sequence shown here is derived from an EMBL/GenBank/DDBJ whole genome shotgun (WGS) entry which is preliminary data.</text>
</comment>
<feature type="non-terminal residue" evidence="6">
    <location>
        <position position="186"/>
    </location>
</feature>
<keyword evidence="2" id="KW-0812">Transmembrane</keyword>
<comment type="subcellular location">
    <subcellularLocation>
        <location evidence="1">Membrane</location>
    </subcellularLocation>
</comment>
<keyword evidence="3" id="KW-1133">Transmembrane helix</keyword>
<evidence type="ECO:0000256" key="4">
    <source>
        <dbReference type="ARBA" id="ARBA00023136"/>
    </source>
</evidence>
<evidence type="ECO:0000259" key="5">
    <source>
        <dbReference type="Pfam" id="PF01094"/>
    </source>
</evidence>
<dbReference type="InterPro" id="IPR001828">
    <property type="entry name" value="ANF_lig-bd_rcpt"/>
</dbReference>
<dbReference type="OrthoDB" id="5984008at2759"/>
<dbReference type="Proteomes" id="UP000192247">
    <property type="component" value="Unassembled WGS sequence"/>
</dbReference>